<reference evidence="8" key="2">
    <citation type="submission" date="2020-09" db="EMBL/GenBank/DDBJ databases">
        <authorList>
            <person name="Sun Q."/>
            <person name="Zhou Y."/>
        </authorList>
    </citation>
    <scope>NUCLEOTIDE SEQUENCE</scope>
    <source>
        <strain evidence="8">CGMCC 1.12777</strain>
    </source>
</reference>
<dbReference type="Proteomes" id="UP000656813">
    <property type="component" value="Unassembled WGS sequence"/>
</dbReference>
<evidence type="ECO:0000313" key="8">
    <source>
        <dbReference type="EMBL" id="GGH85771.1"/>
    </source>
</evidence>
<dbReference type="Pfam" id="PF06305">
    <property type="entry name" value="LapA_dom"/>
    <property type="match status" value="1"/>
</dbReference>
<dbReference type="AlphaFoldDB" id="A0A8J2ZXT1"/>
<feature type="region of interest" description="Disordered" evidence="5">
    <location>
        <begin position="97"/>
        <end position="121"/>
    </location>
</feature>
<evidence type="ECO:0000256" key="4">
    <source>
        <dbReference type="ARBA" id="ARBA00023136"/>
    </source>
</evidence>
<keyword evidence="1" id="KW-1003">Cell membrane</keyword>
<comment type="caution">
    <text evidence="8">The sequence shown here is derived from an EMBL/GenBank/DDBJ whole genome shotgun (WGS) entry which is preliminary data.</text>
</comment>
<keyword evidence="2 6" id="KW-0812">Transmembrane</keyword>
<name>A0A8J2ZXT1_9BACL</name>
<keyword evidence="3 6" id="KW-1133">Transmembrane helix</keyword>
<keyword evidence="4 6" id="KW-0472">Membrane</keyword>
<feature type="domain" description="Lipopolysaccharide assembly protein A" evidence="7">
    <location>
        <begin position="24"/>
        <end position="84"/>
    </location>
</feature>
<dbReference type="EMBL" id="BMFV01000028">
    <property type="protein sequence ID" value="GGH85771.1"/>
    <property type="molecule type" value="Genomic_DNA"/>
</dbReference>
<dbReference type="RefSeq" id="WP_188498384.1">
    <property type="nucleotide sequence ID" value="NZ_BMFV01000028.1"/>
</dbReference>
<evidence type="ECO:0000256" key="5">
    <source>
        <dbReference type="SAM" id="MobiDB-lite"/>
    </source>
</evidence>
<gene>
    <name evidence="8" type="ORF">GCM10007096_31930</name>
</gene>
<dbReference type="InterPro" id="IPR010445">
    <property type="entry name" value="LapA_dom"/>
</dbReference>
<evidence type="ECO:0000256" key="2">
    <source>
        <dbReference type="ARBA" id="ARBA00022692"/>
    </source>
</evidence>
<reference evidence="8" key="1">
    <citation type="journal article" date="2014" name="Int. J. Syst. Evol. Microbiol.">
        <title>Complete genome sequence of Corynebacterium casei LMG S-19264T (=DSM 44701T), isolated from a smear-ripened cheese.</title>
        <authorList>
            <consortium name="US DOE Joint Genome Institute (JGI-PGF)"/>
            <person name="Walter F."/>
            <person name="Albersmeier A."/>
            <person name="Kalinowski J."/>
            <person name="Ruckert C."/>
        </authorList>
    </citation>
    <scope>NUCLEOTIDE SEQUENCE</scope>
    <source>
        <strain evidence="8">CGMCC 1.12777</strain>
    </source>
</reference>
<dbReference type="GO" id="GO:0005886">
    <property type="term" value="C:plasma membrane"/>
    <property type="evidence" value="ECO:0007669"/>
    <property type="project" value="InterPro"/>
</dbReference>
<keyword evidence="9" id="KW-1185">Reference proteome</keyword>
<feature type="compositionally biased region" description="Basic and acidic residues" evidence="5">
    <location>
        <begin position="107"/>
        <end position="121"/>
    </location>
</feature>
<evidence type="ECO:0000313" key="9">
    <source>
        <dbReference type="Proteomes" id="UP000656813"/>
    </source>
</evidence>
<evidence type="ECO:0000256" key="3">
    <source>
        <dbReference type="ARBA" id="ARBA00022989"/>
    </source>
</evidence>
<feature type="transmembrane region" description="Helical" evidence="6">
    <location>
        <begin position="41"/>
        <end position="65"/>
    </location>
</feature>
<organism evidence="8 9">
    <name type="scientific">Pullulanibacillus pueri</name>
    <dbReference type="NCBI Taxonomy" id="1437324"/>
    <lineage>
        <taxon>Bacteria</taxon>
        <taxon>Bacillati</taxon>
        <taxon>Bacillota</taxon>
        <taxon>Bacilli</taxon>
        <taxon>Bacillales</taxon>
        <taxon>Sporolactobacillaceae</taxon>
        <taxon>Pullulanibacillus</taxon>
    </lineage>
</organism>
<proteinExistence type="predicted"/>
<dbReference type="PANTHER" id="PTHR41335">
    <property type="entry name" value="MEMBRANE PROTEIN-RELATED"/>
    <property type="match status" value="1"/>
</dbReference>
<evidence type="ECO:0000256" key="6">
    <source>
        <dbReference type="SAM" id="Phobius"/>
    </source>
</evidence>
<evidence type="ECO:0000256" key="1">
    <source>
        <dbReference type="ARBA" id="ARBA00022475"/>
    </source>
</evidence>
<sequence>MKGQWGFILALVFALLIAIFSVINVDPVTVNYLFGHAQWPLILVILGSVLVGGIIVGSVGIVRVFRLQRMVHRLTQQLQDIQESQSADNEKIAGEIEGPQSHVADLNIHEETHKKKDRTDR</sequence>
<accession>A0A8J2ZXT1</accession>
<dbReference type="PANTHER" id="PTHR41335:SF1">
    <property type="entry name" value="MEMBRANE PROTEIN"/>
    <property type="match status" value="1"/>
</dbReference>
<protein>
    <recommendedName>
        <fullName evidence="7">Lipopolysaccharide assembly protein A domain-containing protein</fullName>
    </recommendedName>
</protein>
<evidence type="ECO:0000259" key="7">
    <source>
        <dbReference type="Pfam" id="PF06305"/>
    </source>
</evidence>